<feature type="transmembrane region" description="Helical" evidence="2">
    <location>
        <begin position="205"/>
        <end position="227"/>
    </location>
</feature>
<feature type="transmembrane region" description="Helical" evidence="2">
    <location>
        <begin position="81"/>
        <end position="100"/>
    </location>
</feature>
<dbReference type="GO" id="GO:0005886">
    <property type="term" value="C:plasma membrane"/>
    <property type="evidence" value="ECO:0007669"/>
    <property type="project" value="UniProtKB-SubCell"/>
</dbReference>
<feature type="transmembrane region" description="Helical" evidence="2">
    <location>
        <begin position="239"/>
        <end position="259"/>
    </location>
</feature>
<keyword evidence="2" id="KW-0812">Transmembrane</keyword>
<protein>
    <recommendedName>
        <fullName evidence="5">ABC transporter permease</fullName>
    </recommendedName>
</protein>
<comment type="caution">
    <text evidence="3">The sequence shown here is derived from an EMBL/GenBank/DDBJ whole genome shotgun (WGS) entry which is preliminary data.</text>
</comment>
<organism evidence="3 4">
    <name type="scientific">Nonomuraea zeae</name>
    <dbReference type="NCBI Taxonomy" id="1642303"/>
    <lineage>
        <taxon>Bacteria</taxon>
        <taxon>Bacillati</taxon>
        <taxon>Actinomycetota</taxon>
        <taxon>Actinomycetes</taxon>
        <taxon>Streptosporangiales</taxon>
        <taxon>Streptosporangiaceae</taxon>
        <taxon>Nonomuraea</taxon>
    </lineage>
</organism>
<feature type="transmembrane region" description="Helical" evidence="2">
    <location>
        <begin position="160"/>
        <end position="185"/>
    </location>
</feature>
<evidence type="ECO:0000256" key="2">
    <source>
        <dbReference type="SAM" id="Phobius"/>
    </source>
</evidence>
<keyword evidence="2" id="KW-0472">Membrane</keyword>
<feature type="transmembrane region" description="Helical" evidence="2">
    <location>
        <begin position="265"/>
        <end position="284"/>
    </location>
</feature>
<dbReference type="AlphaFoldDB" id="A0A5S4FVF6"/>
<dbReference type="PANTHER" id="PTHR43471:SF1">
    <property type="entry name" value="ABC TRANSPORTER PERMEASE PROTEIN NOSY-RELATED"/>
    <property type="match status" value="1"/>
</dbReference>
<accession>A0A5S4FVF6</accession>
<reference evidence="3 4" key="1">
    <citation type="submission" date="2019-05" db="EMBL/GenBank/DDBJ databases">
        <title>Draft genome sequence of Nonomuraea zeae DSM 100528.</title>
        <authorList>
            <person name="Saricaoglu S."/>
            <person name="Isik K."/>
        </authorList>
    </citation>
    <scope>NUCLEOTIDE SEQUENCE [LARGE SCALE GENOMIC DNA]</scope>
    <source>
        <strain evidence="3 4">DSM 100528</strain>
    </source>
</reference>
<evidence type="ECO:0000256" key="1">
    <source>
        <dbReference type="SAM" id="MobiDB-lite"/>
    </source>
</evidence>
<dbReference type="PANTHER" id="PTHR43471">
    <property type="entry name" value="ABC TRANSPORTER PERMEASE"/>
    <property type="match status" value="1"/>
</dbReference>
<dbReference type="Proteomes" id="UP000306628">
    <property type="component" value="Unassembled WGS sequence"/>
</dbReference>
<gene>
    <name evidence="3" type="ORF">ETD85_46295</name>
</gene>
<dbReference type="GO" id="GO:0140359">
    <property type="term" value="F:ABC-type transporter activity"/>
    <property type="evidence" value="ECO:0007669"/>
    <property type="project" value="InterPro"/>
</dbReference>
<keyword evidence="2" id="KW-1133">Transmembrane helix</keyword>
<evidence type="ECO:0008006" key="5">
    <source>
        <dbReference type="Google" id="ProtNLM"/>
    </source>
</evidence>
<name>A0A5S4FVF6_9ACTN</name>
<sequence length="298" mass="31463">MAPGRRGRLRPGGVRAGRGRARGDPGAGGGGRRRAVDQPYAPLAGRRLPGAGGRGGSRVTISRRRVRAIALKELYEYRRNAAIFGTMAILPLIFLIQPLIQVFALPASAATALRHEHTLLYLLAIPVLVPAVPAAYAVVGERLQGTLEPVLATPISRRELLLGKALAAFIPSVAIAYGVFALFVAVVEMFARPAIASAFIRGPELLAQLLFTPPLAAWSVWVGIAVSARARDPRTAAQLALLLSLPTVVVTTLIAVNVIPATLLVALVLGSVLLIADFLGWRAASAVLDRERLISGIT</sequence>
<proteinExistence type="predicted"/>
<dbReference type="EMBL" id="VCKX01000237">
    <property type="protein sequence ID" value="TMR24648.1"/>
    <property type="molecule type" value="Genomic_DNA"/>
</dbReference>
<evidence type="ECO:0000313" key="4">
    <source>
        <dbReference type="Proteomes" id="UP000306628"/>
    </source>
</evidence>
<keyword evidence="4" id="KW-1185">Reference proteome</keyword>
<dbReference type="OrthoDB" id="157137at2"/>
<feature type="transmembrane region" description="Helical" evidence="2">
    <location>
        <begin position="120"/>
        <end position="139"/>
    </location>
</feature>
<dbReference type="Pfam" id="PF12679">
    <property type="entry name" value="ABC2_membrane_2"/>
    <property type="match status" value="1"/>
</dbReference>
<evidence type="ECO:0000313" key="3">
    <source>
        <dbReference type="EMBL" id="TMR24648.1"/>
    </source>
</evidence>
<feature type="region of interest" description="Disordered" evidence="1">
    <location>
        <begin position="1"/>
        <end position="36"/>
    </location>
</feature>